<dbReference type="EMBL" id="BAABME010011742">
    <property type="protein sequence ID" value="GAA0184228.1"/>
    <property type="molecule type" value="Genomic_DNA"/>
</dbReference>
<gene>
    <name evidence="1" type="ORF">LIER_31516</name>
</gene>
<dbReference type="Proteomes" id="UP001454036">
    <property type="component" value="Unassembled WGS sequence"/>
</dbReference>
<keyword evidence="2" id="KW-1185">Reference proteome</keyword>
<comment type="caution">
    <text evidence="1">The sequence shown here is derived from an EMBL/GenBank/DDBJ whole genome shotgun (WGS) entry which is preliminary data.</text>
</comment>
<evidence type="ECO:0000313" key="2">
    <source>
        <dbReference type="Proteomes" id="UP001454036"/>
    </source>
</evidence>
<organism evidence="1 2">
    <name type="scientific">Lithospermum erythrorhizon</name>
    <name type="common">Purple gromwell</name>
    <name type="synonym">Lithospermum officinale var. erythrorhizon</name>
    <dbReference type="NCBI Taxonomy" id="34254"/>
    <lineage>
        <taxon>Eukaryota</taxon>
        <taxon>Viridiplantae</taxon>
        <taxon>Streptophyta</taxon>
        <taxon>Embryophyta</taxon>
        <taxon>Tracheophyta</taxon>
        <taxon>Spermatophyta</taxon>
        <taxon>Magnoliopsida</taxon>
        <taxon>eudicotyledons</taxon>
        <taxon>Gunneridae</taxon>
        <taxon>Pentapetalae</taxon>
        <taxon>asterids</taxon>
        <taxon>lamiids</taxon>
        <taxon>Boraginales</taxon>
        <taxon>Boraginaceae</taxon>
        <taxon>Boraginoideae</taxon>
        <taxon>Lithospermeae</taxon>
        <taxon>Lithospermum</taxon>
    </lineage>
</organism>
<protein>
    <submittedName>
        <fullName evidence="1">Uncharacterized protein</fullName>
    </submittedName>
</protein>
<evidence type="ECO:0000313" key="1">
    <source>
        <dbReference type="EMBL" id="GAA0184228.1"/>
    </source>
</evidence>
<sequence>MEEFFHAAAVIRRKKNMLLGMEDEDGNWRTGTDHVEHIDWNYFRNMFTANEVYVPEAATSMVDPSEAMSQRLTRVVTRDEVKRAVFEMPADKSSGPDSMTVCFF</sequence>
<reference evidence="1 2" key="1">
    <citation type="submission" date="2024-01" db="EMBL/GenBank/DDBJ databases">
        <title>The complete chloroplast genome sequence of Lithospermum erythrorhizon: insights into the phylogenetic relationship among Boraginaceae species and the maternal lineages of purple gromwells.</title>
        <authorList>
            <person name="Okada T."/>
            <person name="Watanabe K."/>
        </authorList>
    </citation>
    <scope>NUCLEOTIDE SEQUENCE [LARGE SCALE GENOMIC DNA]</scope>
</reference>
<name>A0AAV3RRB0_LITER</name>
<proteinExistence type="predicted"/>
<dbReference type="AlphaFoldDB" id="A0AAV3RRB0"/>
<accession>A0AAV3RRB0</accession>